<dbReference type="Proteomes" id="UP000427842">
    <property type="component" value="Unassembled WGS sequence"/>
</dbReference>
<dbReference type="PANTHER" id="PTHR43056:SF10">
    <property type="entry name" value="COCE_NOND FAMILY, PUTATIVE (AFU_ORTHOLOGUE AFUA_7G00600)-RELATED"/>
    <property type="match status" value="1"/>
</dbReference>
<feature type="signal peptide" evidence="2">
    <location>
        <begin position="1"/>
        <end position="27"/>
    </location>
</feature>
<dbReference type="SMART" id="SM00939">
    <property type="entry name" value="PepX_C"/>
    <property type="match status" value="1"/>
</dbReference>
<dbReference type="SUPFAM" id="SSF53474">
    <property type="entry name" value="alpha/beta-Hydrolases"/>
    <property type="match status" value="1"/>
</dbReference>
<gene>
    <name evidence="4" type="ORF">D3W54_14215</name>
</gene>
<dbReference type="Gene3D" id="1.10.3020.10">
    <property type="entry name" value="alpha-amino acid ester hydrolase ( Helical cap domain)"/>
    <property type="match status" value="1"/>
</dbReference>
<dbReference type="SUPFAM" id="SSF49785">
    <property type="entry name" value="Galactose-binding domain-like"/>
    <property type="match status" value="1"/>
</dbReference>
<feature type="domain" description="Xaa-Pro dipeptidyl-peptidase C-terminal" evidence="3">
    <location>
        <begin position="385"/>
        <end position="653"/>
    </location>
</feature>
<dbReference type="InterPro" id="IPR050585">
    <property type="entry name" value="Xaa-Pro_dipeptidyl-ppase/CocE"/>
</dbReference>
<sequence>MKRLSWRHLPSSLAVMMAACVSSGPLAAQAPADRADTSSLSVQTGSDIPAQVIFPTTARNYIKRDVMIPMRDGVKLHTVIVIPKDASGAPMLLTRTPYHASERANRIPDAPDIRSILPQGDDAFVEAGYIRIFQDIRGKYGSEGDYVMTRPPRGPLNPSKTDETTDAWDTIEWLVHNVPQSNGRVGMLGSSYEGFTVVMALLDPHPALKVTAPESPMVDGWMGDDWYHYGAFRQGGLDYFTAQMTVRGEGHTIPRIDHDDYTNFLTAGSAAQFAHDAGLDQFPWWQRMLAHPAYDAFWQQQALDHLLAQRKATVPMLWEQGLWDQEDMWGAIHSWQALQAEKPAVPNVLVMGPWRHSQVNYNGSTLGPLQWNGDTASQFRHEVLRPFFDQYLRPGSAPVHLPQAIIYNTGENHWDHIDHWPSACEAHCTHPLQAFYVQADHGLSTSRPTQSTQGGQGMDQYISDPVHPVPFLPRPFAFPTDSDRWKTWLVQDQRFAESRPDVLTYESPVLSAPVKVSGVPVADLYAATTGSDADWVVKVIDVNPPTTADRPEMGGYELAVSMDIFRGRYRQGFDRPMAVTPGAVTQYRFTLPAVNHVFEPGHRIMVQIQSSQFPLYDRNPQKFVPNILKASREDYIPATQSIYRDPTHASAVWLPVVP</sequence>
<dbReference type="Pfam" id="PF02129">
    <property type="entry name" value="Peptidase_S15"/>
    <property type="match status" value="1"/>
</dbReference>
<dbReference type="EMBL" id="QYAZ01000002">
    <property type="protein sequence ID" value="KAB8122361.1"/>
    <property type="molecule type" value="Genomic_DNA"/>
</dbReference>
<dbReference type="NCBIfam" id="TIGR00976">
    <property type="entry name" value="CocE_NonD"/>
    <property type="match status" value="1"/>
</dbReference>
<dbReference type="PROSITE" id="PS51257">
    <property type="entry name" value="PROKAR_LIPOPROTEIN"/>
    <property type="match status" value="1"/>
</dbReference>
<evidence type="ECO:0000313" key="4">
    <source>
        <dbReference type="EMBL" id="KAB8122361.1"/>
    </source>
</evidence>
<dbReference type="Gene3D" id="2.60.120.260">
    <property type="entry name" value="Galactose-binding domain-like"/>
    <property type="match status" value="1"/>
</dbReference>
<accession>A0ABQ6VQZ3</accession>
<evidence type="ECO:0000259" key="3">
    <source>
        <dbReference type="SMART" id="SM00939"/>
    </source>
</evidence>
<dbReference type="InterPro" id="IPR005674">
    <property type="entry name" value="CocE/Ser_esterase"/>
</dbReference>
<evidence type="ECO:0000313" key="5">
    <source>
        <dbReference type="Proteomes" id="UP000427842"/>
    </source>
</evidence>
<keyword evidence="5" id="KW-1185">Reference proteome</keyword>
<keyword evidence="1 4" id="KW-0378">Hydrolase</keyword>
<dbReference type="InterPro" id="IPR013736">
    <property type="entry name" value="Xaa-Pro_dipept_C"/>
</dbReference>
<reference evidence="4 5" key="1">
    <citation type="submission" date="2018-09" db="EMBL/GenBank/DDBJ databases">
        <title>Genome sequence and characterization of the bcs clusters for the production of nanocellulose from the low pH resistant strain Komagataeibacter medellinensis ID13488.</title>
        <authorList>
            <person name="Hernandez-Arriaga A.M."/>
            <person name="Del Cerro C."/>
            <person name="Urbina L."/>
            <person name="Eceiza A."/>
            <person name="Retegi A."/>
            <person name="Prieto M.A."/>
        </authorList>
    </citation>
    <scope>NUCLEOTIDE SEQUENCE [LARGE SCALE GENOMIC DNA]</scope>
    <source>
        <strain evidence="4 5">ID13488</strain>
    </source>
</reference>
<dbReference type="GO" id="GO:0016787">
    <property type="term" value="F:hydrolase activity"/>
    <property type="evidence" value="ECO:0007669"/>
    <property type="project" value="UniProtKB-KW"/>
</dbReference>
<keyword evidence="2" id="KW-0732">Signal</keyword>
<name>A0ABQ6VQZ3_9PROT</name>
<dbReference type="InterPro" id="IPR029058">
    <property type="entry name" value="AB_hydrolase_fold"/>
</dbReference>
<proteinExistence type="predicted"/>
<dbReference type="Pfam" id="PF08530">
    <property type="entry name" value="PepX_C"/>
    <property type="match status" value="1"/>
</dbReference>
<dbReference type="Gene3D" id="3.40.50.1820">
    <property type="entry name" value="alpha/beta hydrolase"/>
    <property type="match status" value="1"/>
</dbReference>
<organism evidence="4 5">
    <name type="scientific">Komagataeibacter medellinensis</name>
    <dbReference type="NCBI Taxonomy" id="1177712"/>
    <lineage>
        <taxon>Bacteria</taxon>
        <taxon>Pseudomonadati</taxon>
        <taxon>Pseudomonadota</taxon>
        <taxon>Alphaproteobacteria</taxon>
        <taxon>Acetobacterales</taxon>
        <taxon>Acetobacteraceae</taxon>
        <taxon>Komagataeibacter</taxon>
    </lineage>
</organism>
<dbReference type="InterPro" id="IPR008979">
    <property type="entry name" value="Galactose-bd-like_sf"/>
</dbReference>
<dbReference type="InterPro" id="IPR000383">
    <property type="entry name" value="Xaa-Pro-like_dom"/>
</dbReference>
<protein>
    <submittedName>
        <fullName evidence="4">CocE/NonD family hydrolase</fullName>
    </submittedName>
</protein>
<evidence type="ECO:0000256" key="2">
    <source>
        <dbReference type="SAM" id="SignalP"/>
    </source>
</evidence>
<feature type="chain" id="PRO_5046850947" evidence="2">
    <location>
        <begin position="28"/>
        <end position="658"/>
    </location>
</feature>
<dbReference type="PANTHER" id="PTHR43056">
    <property type="entry name" value="PEPTIDASE S9 PROLYL OLIGOPEPTIDASE"/>
    <property type="match status" value="1"/>
</dbReference>
<comment type="caution">
    <text evidence="4">The sequence shown here is derived from an EMBL/GenBank/DDBJ whole genome shotgun (WGS) entry which is preliminary data.</text>
</comment>
<evidence type="ECO:0000256" key="1">
    <source>
        <dbReference type="ARBA" id="ARBA00022801"/>
    </source>
</evidence>